<evidence type="ECO:0000259" key="1">
    <source>
        <dbReference type="SMART" id="SM00849"/>
    </source>
</evidence>
<proteinExistence type="predicted"/>
<dbReference type="CDD" id="cd07721">
    <property type="entry name" value="yflN-like_MBL-fold"/>
    <property type="match status" value="1"/>
</dbReference>
<sequence>MEGKLNQELKSSFDHAILPLTSLTSGKCVEVASHIYCLCIKIVNVCFIGNPIETSEWILIDTGMPKSVNHIMEFAESRFGKDNKPKAIILTHGHFDHVGSVIELVKKWDIPVYAHTLEMPFLTGEKDYPEPDGSVEGGIVAKISPLFPNEGIDLGKYIHELPLDGSIPHMPEWRWIHTPGHTPGHISLFRNTDHSLIAGDAFVTVKQDSLYKVFTQEKEINGPPRYLTTDWQKAWDSVKKLQELNPKAVITGHGLPMFGEELKDSLQHLVTEFDKIAIPDYGRYIK</sequence>
<dbReference type="Proteomes" id="UP001367922">
    <property type="component" value="Unassembled WGS sequence"/>
</dbReference>
<dbReference type="InterPro" id="IPR001279">
    <property type="entry name" value="Metallo-B-lactamas"/>
</dbReference>
<evidence type="ECO:0000313" key="2">
    <source>
        <dbReference type="EMBL" id="MEI4830653.1"/>
    </source>
</evidence>
<dbReference type="SMART" id="SM00849">
    <property type="entry name" value="Lactamase_B"/>
    <property type="match status" value="1"/>
</dbReference>
<organism evidence="2 3">
    <name type="scientific">Bacillus yunxiaonensis</name>
    <dbReference type="NCBI Taxonomy" id="3127665"/>
    <lineage>
        <taxon>Bacteria</taxon>
        <taxon>Bacillati</taxon>
        <taxon>Bacillota</taxon>
        <taxon>Bacilli</taxon>
        <taxon>Bacillales</taxon>
        <taxon>Bacillaceae</taxon>
        <taxon>Bacillus</taxon>
    </lineage>
</organism>
<dbReference type="SUPFAM" id="SSF56281">
    <property type="entry name" value="Metallo-hydrolase/oxidoreductase"/>
    <property type="match status" value="1"/>
</dbReference>
<dbReference type="InterPro" id="IPR050855">
    <property type="entry name" value="NDM-1-like"/>
</dbReference>
<gene>
    <name evidence="2" type="ORF">WAX78_14445</name>
</gene>
<comment type="caution">
    <text evidence="2">The sequence shown here is derived from an EMBL/GenBank/DDBJ whole genome shotgun (WGS) entry which is preliminary data.</text>
</comment>
<dbReference type="RefSeq" id="WP_336482966.1">
    <property type="nucleotide sequence ID" value="NZ_JBAWSV010000004.1"/>
</dbReference>
<feature type="domain" description="Metallo-beta-lactamase" evidence="1">
    <location>
        <begin position="42"/>
        <end position="253"/>
    </location>
</feature>
<protein>
    <submittedName>
        <fullName evidence="2">MBL fold metallo-hydrolase</fullName>
    </submittedName>
</protein>
<dbReference type="PANTHER" id="PTHR42951">
    <property type="entry name" value="METALLO-BETA-LACTAMASE DOMAIN-CONTAINING"/>
    <property type="match status" value="1"/>
</dbReference>
<evidence type="ECO:0000313" key="3">
    <source>
        <dbReference type="Proteomes" id="UP001367922"/>
    </source>
</evidence>
<reference evidence="2 3" key="1">
    <citation type="submission" date="2024-01" db="EMBL/GenBank/DDBJ databases">
        <title>Seven novel Bacillus-like species.</title>
        <authorList>
            <person name="Liu G."/>
        </authorList>
    </citation>
    <scope>NUCLEOTIDE SEQUENCE [LARGE SCALE GENOMIC DNA]</scope>
    <source>
        <strain evidence="2 3">FJAT-53711</strain>
    </source>
</reference>
<dbReference type="Gene3D" id="3.60.15.10">
    <property type="entry name" value="Ribonuclease Z/Hydroxyacylglutathione hydrolase-like"/>
    <property type="match status" value="1"/>
</dbReference>
<dbReference type="InterPro" id="IPR036866">
    <property type="entry name" value="RibonucZ/Hydroxyglut_hydro"/>
</dbReference>
<keyword evidence="3" id="KW-1185">Reference proteome</keyword>
<accession>A0ABU8G0A6</accession>
<name>A0ABU8G0A6_9BACI</name>
<dbReference type="EMBL" id="JBAWSV010000004">
    <property type="protein sequence ID" value="MEI4830653.1"/>
    <property type="molecule type" value="Genomic_DNA"/>
</dbReference>
<dbReference type="Pfam" id="PF00753">
    <property type="entry name" value="Lactamase_B"/>
    <property type="match status" value="1"/>
</dbReference>
<dbReference type="PANTHER" id="PTHR42951:SF17">
    <property type="entry name" value="METALLO-BETA-LACTAMASE DOMAIN-CONTAINING PROTEIN"/>
    <property type="match status" value="1"/>
</dbReference>